<dbReference type="Proteomes" id="UP000008370">
    <property type="component" value="Unassembled WGS sequence"/>
</dbReference>
<dbReference type="RefSeq" id="XP_007399506.1">
    <property type="nucleotide sequence ID" value="XM_007399444.1"/>
</dbReference>
<dbReference type="GeneID" id="18918154"/>
<gene>
    <name evidence="1" type="ORF">PHACADRAFT_261996</name>
</gene>
<dbReference type="AlphaFoldDB" id="K5VYL1"/>
<reference evidence="1 2" key="1">
    <citation type="journal article" date="2012" name="BMC Genomics">
        <title>Comparative genomics of the white-rot fungi, Phanerochaete carnosa and P. chrysosporium, to elucidate the genetic basis of the distinct wood types they colonize.</title>
        <authorList>
            <person name="Suzuki H."/>
            <person name="MacDonald J."/>
            <person name="Syed K."/>
            <person name="Salamov A."/>
            <person name="Hori C."/>
            <person name="Aerts A."/>
            <person name="Henrissat B."/>
            <person name="Wiebenga A."/>
            <person name="vanKuyk P.A."/>
            <person name="Barry K."/>
            <person name="Lindquist E."/>
            <person name="LaButti K."/>
            <person name="Lapidus A."/>
            <person name="Lucas S."/>
            <person name="Coutinho P."/>
            <person name="Gong Y."/>
            <person name="Samejima M."/>
            <person name="Mahadevan R."/>
            <person name="Abou-Zaid M."/>
            <person name="de Vries R.P."/>
            <person name="Igarashi K."/>
            <person name="Yadav J.S."/>
            <person name="Grigoriev I.V."/>
            <person name="Master E.R."/>
        </authorList>
    </citation>
    <scope>NUCLEOTIDE SEQUENCE [LARGE SCALE GENOMIC DNA]</scope>
    <source>
        <strain evidence="1 2">HHB-10118-sp</strain>
    </source>
</reference>
<dbReference type="EMBL" id="JH930476">
    <property type="protein sequence ID" value="EKM51699.1"/>
    <property type="molecule type" value="Genomic_DNA"/>
</dbReference>
<evidence type="ECO:0000313" key="2">
    <source>
        <dbReference type="Proteomes" id="UP000008370"/>
    </source>
</evidence>
<accession>K5VYL1</accession>
<name>K5VYL1_PHACS</name>
<sequence length="474" mass="52387">MPSMRHPYANTRYLSQSLSTDALDSWLQLTPDTEAAPEQLRAMPQLHRTGSSYMSAPSDRSSDGLPRVDVCMSSFASESSGHFVKHSSSATLLLSGQEDGRSEAEYTNGATIEGILAVPRPSGLLSLQVRVEGSMKLQETAGSGSSALQIINDLAFEWDAEHNATFPSKVTFRYTLPTHYSHDLTGERFRLPPSYRAHLSGVPGLRVDISYAVAVYITRNRSKANWWRKSTSLRVPFTYRELSRPTLAGPFVANLTKTPTIPRTVFRYTAESRRNSWDDIKVELYLPHSQICSMCDLIPFSVTFFAPEEVLCRYTTFRPSPESFHPLASPVADSANYVPGQLFSCFMPCPSPVRLQLLRRTTVDVLAAGVYAAPKERTDITTTKVLASGIVYSASRGMNSAVWSGHVIVPNKVGCGGFVAKGIRVTDCLVLTLAHPSSLRNEYAEFYQSVPIRLTTQTYDRSDGVLTISDWSTL</sequence>
<dbReference type="HOGENOM" id="CLU_047582_0_0_1"/>
<protein>
    <recommendedName>
        <fullName evidence="3">Arrestin-like N-terminal domain-containing protein</fullName>
    </recommendedName>
</protein>
<evidence type="ECO:0008006" key="3">
    <source>
        <dbReference type="Google" id="ProtNLM"/>
    </source>
</evidence>
<proteinExistence type="predicted"/>
<organism evidence="1 2">
    <name type="scientific">Phanerochaete carnosa (strain HHB-10118-sp)</name>
    <name type="common">White-rot fungus</name>
    <name type="synonym">Peniophora carnosa</name>
    <dbReference type="NCBI Taxonomy" id="650164"/>
    <lineage>
        <taxon>Eukaryota</taxon>
        <taxon>Fungi</taxon>
        <taxon>Dikarya</taxon>
        <taxon>Basidiomycota</taxon>
        <taxon>Agaricomycotina</taxon>
        <taxon>Agaricomycetes</taxon>
        <taxon>Polyporales</taxon>
        <taxon>Phanerochaetaceae</taxon>
        <taxon>Phanerochaete</taxon>
    </lineage>
</organism>
<dbReference type="OrthoDB" id="3252135at2759"/>
<keyword evidence="2" id="KW-1185">Reference proteome</keyword>
<dbReference type="KEGG" id="pco:PHACADRAFT_261996"/>
<dbReference type="InParanoid" id="K5VYL1"/>
<evidence type="ECO:0000313" key="1">
    <source>
        <dbReference type="EMBL" id="EKM51699.1"/>
    </source>
</evidence>